<evidence type="ECO:0000313" key="15">
    <source>
        <dbReference type="Proteomes" id="UP001057481"/>
    </source>
</evidence>
<feature type="active site" description="Proton donor/acceptor" evidence="12">
    <location>
        <position position="138"/>
    </location>
</feature>
<keyword evidence="8 12" id="KW-0457">Lysine biosynthesis</keyword>
<name>A0ABT0VFC6_9LACO</name>
<dbReference type="PROSITE" id="PS00666">
    <property type="entry name" value="DHDPS_2"/>
    <property type="match status" value="1"/>
</dbReference>
<dbReference type="SMART" id="SM01130">
    <property type="entry name" value="DHDPS"/>
    <property type="match status" value="1"/>
</dbReference>
<feature type="binding site" evidence="12">
    <location>
        <position position="49"/>
    </location>
    <ligand>
        <name>pyruvate</name>
        <dbReference type="ChEBI" id="CHEBI:15361"/>
    </ligand>
</feature>
<reference evidence="14" key="1">
    <citation type="submission" date="2021-04" db="EMBL/GenBank/DDBJ databases">
        <title>Taxonomic assessment of Weissella genus.</title>
        <authorList>
            <person name="Fanelli F."/>
            <person name="Chieffi D."/>
            <person name="Dell'Aquila A."/>
            <person name="Gyu-Sung C."/>
            <person name="Franz C.M.A.P."/>
            <person name="Fusco V."/>
        </authorList>
    </citation>
    <scope>NUCLEOTIDE SEQUENCE</scope>
    <source>
        <strain evidence="14">LMG 25373</strain>
    </source>
</reference>
<dbReference type="PIRSF" id="PIRSF001365">
    <property type="entry name" value="DHDPS"/>
    <property type="match status" value="1"/>
</dbReference>
<evidence type="ECO:0000256" key="6">
    <source>
        <dbReference type="ARBA" id="ARBA00022605"/>
    </source>
</evidence>
<evidence type="ECO:0000256" key="10">
    <source>
        <dbReference type="ARBA" id="ARBA00023270"/>
    </source>
</evidence>
<dbReference type="PANTHER" id="PTHR12128:SF66">
    <property type="entry name" value="4-HYDROXY-2-OXOGLUTARATE ALDOLASE, MITOCHONDRIAL"/>
    <property type="match status" value="1"/>
</dbReference>
<evidence type="ECO:0000256" key="13">
    <source>
        <dbReference type="PIRNR" id="PIRNR001365"/>
    </source>
</evidence>
<comment type="catalytic activity">
    <reaction evidence="11 12">
        <text>L-aspartate 4-semialdehyde + pyruvate = (2S,4S)-4-hydroxy-2,3,4,5-tetrahydrodipicolinate + H2O + H(+)</text>
        <dbReference type="Rhea" id="RHEA:34171"/>
        <dbReference type="ChEBI" id="CHEBI:15361"/>
        <dbReference type="ChEBI" id="CHEBI:15377"/>
        <dbReference type="ChEBI" id="CHEBI:15378"/>
        <dbReference type="ChEBI" id="CHEBI:67139"/>
        <dbReference type="ChEBI" id="CHEBI:537519"/>
        <dbReference type="EC" id="4.3.3.7"/>
    </reaction>
</comment>
<dbReference type="Proteomes" id="UP001057481">
    <property type="component" value="Unassembled WGS sequence"/>
</dbReference>
<comment type="pathway">
    <text evidence="2 12">Amino-acid biosynthesis; L-lysine biosynthesis via DAP pathway; (S)-tetrahydrodipicolinate from L-aspartate: step 3/4.</text>
</comment>
<gene>
    <name evidence="12 14" type="primary">dapA</name>
    <name evidence="14" type="ORF">KAK10_00855</name>
</gene>
<comment type="caution">
    <text evidence="14">The sequence shown here is derived from an EMBL/GenBank/DDBJ whole genome shotgun (WGS) entry which is preliminary data.</text>
</comment>
<dbReference type="Pfam" id="PF00701">
    <property type="entry name" value="DHDPS"/>
    <property type="match status" value="1"/>
</dbReference>
<evidence type="ECO:0000256" key="4">
    <source>
        <dbReference type="ARBA" id="ARBA00012086"/>
    </source>
</evidence>
<feature type="active site" description="Schiff-base intermediate with substrate" evidence="12">
    <location>
        <position position="166"/>
    </location>
</feature>
<feature type="binding site" evidence="12">
    <location>
        <position position="207"/>
    </location>
    <ligand>
        <name>pyruvate</name>
        <dbReference type="ChEBI" id="CHEBI:15361"/>
    </ligand>
</feature>
<dbReference type="CDD" id="cd00950">
    <property type="entry name" value="DHDPS"/>
    <property type="match status" value="1"/>
</dbReference>
<feature type="site" description="Part of a proton relay during catalysis" evidence="12">
    <location>
        <position position="112"/>
    </location>
</feature>
<keyword evidence="6 12" id="KW-0028">Amino-acid biosynthesis</keyword>
<dbReference type="InterPro" id="IPR002220">
    <property type="entry name" value="DapA-like"/>
</dbReference>
<dbReference type="InterPro" id="IPR005263">
    <property type="entry name" value="DapA"/>
</dbReference>
<dbReference type="PRINTS" id="PR00146">
    <property type="entry name" value="DHPICSNTHASE"/>
</dbReference>
<evidence type="ECO:0000256" key="5">
    <source>
        <dbReference type="ARBA" id="ARBA00022490"/>
    </source>
</evidence>
<evidence type="ECO:0000256" key="11">
    <source>
        <dbReference type="ARBA" id="ARBA00047836"/>
    </source>
</evidence>
<dbReference type="EMBL" id="JAGMVS010000037">
    <property type="protein sequence ID" value="MCM2436485.1"/>
    <property type="molecule type" value="Genomic_DNA"/>
</dbReference>
<dbReference type="Gene3D" id="3.20.20.70">
    <property type="entry name" value="Aldolase class I"/>
    <property type="match status" value="1"/>
</dbReference>
<dbReference type="PANTHER" id="PTHR12128">
    <property type="entry name" value="DIHYDRODIPICOLINATE SYNTHASE"/>
    <property type="match status" value="1"/>
</dbReference>
<dbReference type="InterPro" id="IPR020625">
    <property type="entry name" value="Schiff_base-form_aldolases_AS"/>
</dbReference>
<evidence type="ECO:0000313" key="14">
    <source>
        <dbReference type="EMBL" id="MCM2436485.1"/>
    </source>
</evidence>
<comment type="subunit">
    <text evidence="12">Homotetramer; dimer of dimers.</text>
</comment>
<evidence type="ECO:0000256" key="7">
    <source>
        <dbReference type="ARBA" id="ARBA00022915"/>
    </source>
</evidence>
<keyword evidence="10 12" id="KW-0704">Schiff base</keyword>
<accession>A0ABT0VFC6</accession>
<keyword evidence="15" id="KW-1185">Reference proteome</keyword>
<sequence>MTNLKNASIITAIVTPFDDEGLINYQALDKLINHLLLHGSQGFVVGGTTGEAPTLSESEKLELYRRFAEIVAGRVPVIAGIGSNNTATTIDFGEKVSSIPGIDGALVVVPYYNKPNQKGMIAHFTAVAEQIELPVIIYNIPGRTGTTMTNQTVLTLATHPNIMGVKQCTTIDDLAYLVEHAPSNFAVYTGEDAQALVAKTIGARGVISVASHIYGDEIYQMYQALATGNITKAGTLQRFLTPRMNALFMYPSPAPVKALLNEQGFETGSVRLPILPLNTVELAQLHQVLAGDN</sequence>
<dbReference type="EC" id="4.3.3.7" evidence="4 12"/>
<protein>
    <recommendedName>
        <fullName evidence="4 12">4-hydroxy-tetrahydrodipicolinate synthase</fullName>
        <shortName evidence="12">HTPA synthase</shortName>
        <ecNumber evidence="4 12">4.3.3.7</ecNumber>
    </recommendedName>
</protein>
<dbReference type="SUPFAM" id="SSF51569">
    <property type="entry name" value="Aldolase"/>
    <property type="match status" value="1"/>
</dbReference>
<evidence type="ECO:0000256" key="9">
    <source>
        <dbReference type="ARBA" id="ARBA00023239"/>
    </source>
</evidence>
<comment type="caution">
    <text evidence="12">Was originally thought to be a dihydrodipicolinate synthase (DHDPS), catalyzing the condensation of (S)-aspartate-beta-semialdehyde [(S)-ASA] and pyruvate to dihydrodipicolinate (DHDP). However, it was shown in E.coli that the product of the enzymatic reaction is not dihydrodipicolinate but in fact (4S)-4-hydroxy-2,3,4,5-tetrahydro-(2S)-dipicolinic acid (HTPA), and that the consecutive dehydration reaction leading to DHDP is not spontaneous but catalyzed by DapB.</text>
</comment>
<evidence type="ECO:0000256" key="2">
    <source>
        <dbReference type="ARBA" id="ARBA00005120"/>
    </source>
</evidence>
<evidence type="ECO:0000256" key="8">
    <source>
        <dbReference type="ARBA" id="ARBA00023154"/>
    </source>
</evidence>
<comment type="subcellular location">
    <subcellularLocation>
        <location evidence="12">Cytoplasm</location>
    </subcellularLocation>
</comment>
<dbReference type="GO" id="GO:0008840">
    <property type="term" value="F:4-hydroxy-tetrahydrodipicolinate synthase activity"/>
    <property type="evidence" value="ECO:0007669"/>
    <property type="project" value="UniProtKB-EC"/>
</dbReference>
<dbReference type="InterPro" id="IPR013785">
    <property type="entry name" value="Aldolase_TIM"/>
</dbReference>
<dbReference type="RefSeq" id="WP_205142933.1">
    <property type="nucleotide sequence ID" value="NZ_JAFBDN010000002.1"/>
</dbReference>
<dbReference type="HAMAP" id="MF_00418">
    <property type="entry name" value="DapA"/>
    <property type="match status" value="1"/>
</dbReference>
<keyword evidence="9 12" id="KW-0456">Lyase</keyword>
<evidence type="ECO:0000256" key="3">
    <source>
        <dbReference type="ARBA" id="ARBA00007592"/>
    </source>
</evidence>
<feature type="site" description="Part of a proton relay during catalysis" evidence="12">
    <location>
        <position position="48"/>
    </location>
</feature>
<evidence type="ECO:0000256" key="1">
    <source>
        <dbReference type="ARBA" id="ARBA00003294"/>
    </source>
</evidence>
<keyword evidence="7 12" id="KW-0220">Diaminopimelate biosynthesis</keyword>
<dbReference type="NCBIfam" id="TIGR00674">
    <property type="entry name" value="dapA"/>
    <property type="match status" value="1"/>
</dbReference>
<keyword evidence="5 12" id="KW-0963">Cytoplasm</keyword>
<comment type="function">
    <text evidence="1 12">Catalyzes the condensation of (S)-aspartate-beta-semialdehyde [(S)-ASA] and pyruvate to 4-hydroxy-tetrahydrodipicolinate (HTPA).</text>
</comment>
<organism evidence="14 15">
    <name type="scientific">Periweissella beninensis</name>
    <dbReference type="NCBI Taxonomy" id="504936"/>
    <lineage>
        <taxon>Bacteria</taxon>
        <taxon>Bacillati</taxon>
        <taxon>Bacillota</taxon>
        <taxon>Bacilli</taxon>
        <taxon>Lactobacillales</taxon>
        <taxon>Lactobacillaceae</taxon>
        <taxon>Periweissella</taxon>
    </lineage>
</organism>
<evidence type="ECO:0000256" key="12">
    <source>
        <dbReference type="HAMAP-Rule" id="MF_00418"/>
    </source>
</evidence>
<proteinExistence type="inferred from homology"/>
<comment type="similarity">
    <text evidence="3 12 13">Belongs to the DapA family.</text>
</comment>